<proteinExistence type="predicted"/>
<organism evidence="1">
    <name type="scientific">Campylobacter ureolyticus</name>
    <dbReference type="NCBI Taxonomy" id="827"/>
    <lineage>
        <taxon>Bacteria</taxon>
        <taxon>Pseudomonadati</taxon>
        <taxon>Campylobacterota</taxon>
        <taxon>Epsilonproteobacteria</taxon>
        <taxon>Campylobacterales</taxon>
        <taxon>Campylobacteraceae</taxon>
        <taxon>Campylobacter</taxon>
    </lineage>
</organism>
<sequence length="350" mass="40840">MRVKKSRKKLDDWCYRCSKYQMKFENPIFSLSGSLYKEELELFYEIKKFLPINYVFEYKHVIGSNGDEFLFLSMANHYIGSKNDVLGLKQITLNLEQYIRNVIEVTPMTNNAQNLTNLYENASCFVYPSLKSNSALMVKFIKNNEKLIMATAHPIYRNIGFLYTGKIYRVYVWENGIEAQIGFTMENGRNLEFFDDNFLNKRASYAPNIPFKARIYAVAFWAKYSKNEDIEVEITPYNVRNFGGKIGDKKVFKTGYMRMCVCADGVGGDKDEFFIKGRVSKIKEVRLELFEKKAFICSIDFITKEFIQEDGGMFDEMETLIVKDIWKESKAPKVGDYIYARVYLGGEILY</sequence>
<dbReference type="EMBL" id="CACRSK010000001">
    <property type="protein sequence ID" value="VYS73237.1"/>
    <property type="molecule type" value="Genomic_DNA"/>
</dbReference>
<reference evidence="1" key="1">
    <citation type="submission" date="2019-11" db="EMBL/GenBank/DDBJ databases">
        <authorList>
            <person name="Feng L."/>
        </authorList>
    </citation>
    <scope>NUCLEOTIDE SEQUENCE</scope>
    <source>
        <strain evidence="1">CUreolyticusLFYP111</strain>
    </source>
</reference>
<protein>
    <submittedName>
        <fullName evidence="1">Uncharacterized protein</fullName>
    </submittedName>
</protein>
<evidence type="ECO:0000313" key="1">
    <source>
        <dbReference type="EMBL" id="VYS73237.1"/>
    </source>
</evidence>
<dbReference type="AlphaFoldDB" id="A0A6N2QXQ2"/>
<name>A0A6N2QXQ2_9BACT</name>
<gene>
    <name evidence="1" type="ORF">CULFYP111_00077</name>
</gene>
<accession>A0A6N2QXQ2</accession>